<dbReference type="Proteomes" id="UP001638806">
    <property type="component" value="Unassembled WGS sequence"/>
</dbReference>
<keyword evidence="2" id="KW-1185">Reference proteome</keyword>
<evidence type="ECO:0000313" key="2">
    <source>
        <dbReference type="Proteomes" id="UP001638806"/>
    </source>
</evidence>
<protein>
    <submittedName>
        <fullName evidence="1">Uncharacterized protein</fullName>
    </submittedName>
</protein>
<dbReference type="EMBL" id="JBGNUJ010000004">
    <property type="protein sequence ID" value="KAL3960561.1"/>
    <property type="molecule type" value="Genomic_DNA"/>
</dbReference>
<reference evidence="1" key="1">
    <citation type="submission" date="2024-12" db="EMBL/GenBank/DDBJ databases">
        <title>Comparative genomics and development of molecular markers within Purpureocillium lilacinum and among Purpureocillium species.</title>
        <authorList>
            <person name="Yeh Z.-Y."/>
            <person name="Ni N.-T."/>
            <person name="Lo P.-H."/>
            <person name="Mushyakhwo K."/>
            <person name="Lin C.-F."/>
            <person name="Nai Y.-S."/>
        </authorList>
    </citation>
    <scope>NUCLEOTIDE SEQUENCE</scope>
    <source>
        <strain evidence="1">NCHU-NPUST-175</strain>
    </source>
</reference>
<name>A0ACC4DWD3_PURLI</name>
<proteinExistence type="predicted"/>
<organism evidence="1 2">
    <name type="scientific">Purpureocillium lilacinum</name>
    <name type="common">Paecilomyces lilacinus</name>
    <dbReference type="NCBI Taxonomy" id="33203"/>
    <lineage>
        <taxon>Eukaryota</taxon>
        <taxon>Fungi</taxon>
        <taxon>Dikarya</taxon>
        <taxon>Ascomycota</taxon>
        <taxon>Pezizomycotina</taxon>
        <taxon>Sordariomycetes</taxon>
        <taxon>Hypocreomycetidae</taxon>
        <taxon>Hypocreales</taxon>
        <taxon>Ophiocordycipitaceae</taxon>
        <taxon>Purpureocillium</taxon>
    </lineage>
</organism>
<comment type="caution">
    <text evidence="1">The sequence shown here is derived from an EMBL/GenBank/DDBJ whole genome shotgun (WGS) entry which is preliminary data.</text>
</comment>
<sequence length="173" mass="19004">MHTRFGVVVWLLWLGTHTCLWLEFIVLAKPAKPFLLKALSLTLHPPTSRAAPWQPSDATPEPLAGPQFDSSPSPRHRMNVYGELCIMMDSWSPRGMPPPPDSETGGCMQRFDDGCNNMRTPLAHSPEGCRGSTNLLVSVIAHKDPLAARAFETTPEGHDHTTKGARDRVRTGG</sequence>
<gene>
    <name evidence="1" type="ORF">ACCO45_005678</name>
</gene>
<accession>A0ACC4DWD3</accession>
<evidence type="ECO:0000313" key="1">
    <source>
        <dbReference type="EMBL" id="KAL3960561.1"/>
    </source>
</evidence>